<feature type="transmembrane region" description="Helical" evidence="1">
    <location>
        <begin position="222"/>
        <end position="239"/>
    </location>
</feature>
<accession>A0A8S9HZF0</accession>
<feature type="transmembrane region" description="Helical" evidence="1">
    <location>
        <begin position="268"/>
        <end position="299"/>
    </location>
</feature>
<feature type="transmembrane region" description="Helical" evidence="1">
    <location>
        <begin position="246"/>
        <end position="262"/>
    </location>
</feature>
<dbReference type="AlphaFoldDB" id="A0A8S9HZF0"/>
<feature type="transmembrane region" description="Helical" evidence="1">
    <location>
        <begin position="152"/>
        <end position="170"/>
    </location>
</feature>
<comment type="caution">
    <text evidence="2">The sequence shown here is derived from an EMBL/GenBank/DDBJ whole genome shotgun (WGS) entry which is preliminary data.</text>
</comment>
<protein>
    <recommendedName>
        <fullName evidence="3">Transmembrane protein</fullName>
    </recommendedName>
</protein>
<keyword evidence="1" id="KW-0472">Membrane</keyword>
<gene>
    <name evidence="2" type="ORF">F2Q70_00017229</name>
</gene>
<name>A0A8S9HZF0_BRACR</name>
<proteinExistence type="predicted"/>
<evidence type="ECO:0000313" key="2">
    <source>
        <dbReference type="EMBL" id="KAF2563164.1"/>
    </source>
</evidence>
<keyword evidence="1" id="KW-0812">Transmembrane</keyword>
<evidence type="ECO:0008006" key="3">
    <source>
        <dbReference type="Google" id="ProtNLM"/>
    </source>
</evidence>
<reference evidence="2" key="1">
    <citation type="submission" date="2019-12" db="EMBL/GenBank/DDBJ databases">
        <title>Genome sequencing and annotation of Brassica cretica.</title>
        <authorList>
            <person name="Studholme D.J."/>
            <person name="Sarris P.F."/>
        </authorList>
    </citation>
    <scope>NUCLEOTIDE SEQUENCE</scope>
    <source>
        <strain evidence="2">PFS-102/07</strain>
        <tissue evidence="2">Leaf</tissue>
    </source>
</reference>
<keyword evidence="1" id="KW-1133">Transmembrane helix</keyword>
<organism evidence="2">
    <name type="scientific">Brassica cretica</name>
    <name type="common">Mustard</name>
    <dbReference type="NCBI Taxonomy" id="69181"/>
    <lineage>
        <taxon>Eukaryota</taxon>
        <taxon>Viridiplantae</taxon>
        <taxon>Streptophyta</taxon>
        <taxon>Embryophyta</taxon>
        <taxon>Tracheophyta</taxon>
        <taxon>Spermatophyta</taxon>
        <taxon>Magnoliopsida</taxon>
        <taxon>eudicotyledons</taxon>
        <taxon>Gunneridae</taxon>
        <taxon>Pentapetalae</taxon>
        <taxon>rosids</taxon>
        <taxon>malvids</taxon>
        <taxon>Brassicales</taxon>
        <taxon>Brassicaceae</taxon>
        <taxon>Brassiceae</taxon>
        <taxon>Brassica</taxon>
    </lineage>
</organism>
<sequence>MSTSRLHRIEIDDFDRKVFSFQRNYSRVSLKRLALVVKLKKVKLLQRQKLKKSQEKLLSRRLCRASTVRSKTRIYRKKQDEHTEDYQQEQPIVASFIIRPPGKVRSSILPSLICFEDSSEVQPLLLARDVKCSGACIPEVWRRRCRLWLRPILWFPCFLLYLSPVTAAHASSPFVSFAKSQSREVDGLPSGEVFGGLVELPSVCRGGLLSGSRRQSNDDSSVSPFCLGFIGFVGSLLWVSTSQHKGPLLVFFSVVVCVVVSLSSCNRILVCVVVCVVVVVCVCRCVVSVVLIGGSSLWVRRKWRIRTPTPINRNKPVT</sequence>
<dbReference type="EMBL" id="QGKY02001250">
    <property type="protein sequence ID" value="KAF2563164.1"/>
    <property type="molecule type" value="Genomic_DNA"/>
</dbReference>
<evidence type="ECO:0000256" key="1">
    <source>
        <dbReference type="SAM" id="Phobius"/>
    </source>
</evidence>